<dbReference type="OrthoDB" id="42357at2157"/>
<dbReference type="GeneID" id="84218915"/>
<dbReference type="SUPFAM" id="SSF82866">
    <property type="entry name" value="Multidrug efflux transporter AcrB transmembrane domain"/>
    <property type="match status" value="2"/>
</dbReference>
<name>A0A1V0N2H1_9ARCH</name>
<feature type="transmembrane region" description="Helical" evidence="7">
    <location>
        <begin position="21"/>
        <end position="39"/>
    </location>
</feature>
<comment type="similarity">
    <text evidence="2">Belongs to the resistance-nodulation-cell division (RND) (TC 2.A.6) family. MmpL subfamily.</text>
</comment>
<dbReference type="Proteomes" id="UP000192050">
    <property type="component" value="Chromosome"/>
</dbReference>
<evidence type="ECO:0000256" key="2">
    <source>
        <dbReference type="ARBA" id="ARBA00010157"/>
    </source>
</evidence>
<feature type="transmembrane region" description="Helical" evidence="7">
    <location>
        <begin position="406"/>
        <end position="428"/>
    </location>
</feature>
<evidence type="ECO:0000256" key="5">
    <source>
        <dbReference type="ARBA" id="ARBA00022989"/>
    </source>
</evidence>
<evidence type="ECO:0000256" key="1">
    <source>
        <dbReference type="ARBA" id="ARBA00004651"/>
    </source>
</evidence>
<keyword evidence="3" id="KW-1003">Cell membrane</keyword>
<keyword evidence="6 7" id="KW-0472">Membrane</keyword>
<feature type="transmembrane region" description="Helical" evidence="7">
    <location>
        <begin position="541"/>
        <end position="558"/>
    </location>
</feature>
<dbReference type="PANTHER" id="PTHR33406:SF6">
    <property type="entry name" value="MEMBRANE PROTEIN YDGH-RELATED"/>
    <property type="match status" value="1"/>
</dbReference>
<proteinExistence type="inferred from homology"/>
<dbReference type="PROSITE" id="PS50156">
    <property type="entry name" value="SSD"/>
    <property type="match status" value="1"/>
</dbReference>
<feature type="transmembrane region" description="Helical" evidence="7">
    <location>
        <begin position="737"/>
        <end position="755"/>
    </location>
</feature>
<feature type="transmembrane region" description="Helical" evidence="7">
    <location>
        <begin position="791"/>
        <end position="813"/>
    </location>
</feature>
<evidence type="ECO:0000313" key="9">
    <source>
        <dbReference type="EMBL" id="ARD84323.1"/>
    </source>
</evidence>
<dbReference type="RefSeq" id="WP_081141574.1">
    <property type="nucleotide sequence ID" value="NZ_CP015363.1"/>
</dbReference>
<keyword evidence="4 7" id="KW-0812">Transmembrane</keyword>
<evidence type="ECO:0000259" key="8">
    <source>
        <dbReference type="PROSITE" id="PS50156"/>
    </source>
</evidence>
<feature type="transmembrane region" description="Helical" evidence="7">
    <location>
        <begin position="375"/>
        <end position="400"/>
    </location>
</feature>
<dbReference type="Pfam" id="PF03176">
    <property type="entry name" value="MMPL"/>
    <property type="match status" value="2"/>
</dbReference>
<feature type="transmembrane region" description="Helical" evidence="7">
    <location>
        <begin position="483"/>
        <end position="506"/>
    </location>
</feature>
<dbReference type="Gene3D" id="1.20.1640.10">
    <property type="entry name" value="Multidrug efflux transporter AcrB transmembrane domain"/>
    <property type="match status" value="2"/>
</dbReference>
<evidence type="ECO:0000256" key="6">
    <source>
        <dbReference type="ARBA" id="ARBA00023136"/>
    </source>
</evidence>
<gene>
    <name evidence="9" type="ORF">FAD_0404</name>
    <name evidence="10" type="ORF">HLB00_05045</name>
</gene>
<dbReference type="InterPro" id="IPR000731">
    <property type="entry name" value="SSD"/>
</dbReference>
<evidence type="ECO:0000256" key="7">
    <source>
        <dbReference type="SAM" id="Phobius"/>
    </source>
</evidence>
<dbReference type="InterPro" id="IPR050545">
    <property type="entry name" value="Mycobact_MmpL"/>
</dbReference>
<dbReference type="AlphaFoldDB" id="A0A1V0N2H1"/>
<feature type="transmembrane region" description="Helical" evidence="7">
    <location>
        <begin position="449"/>
        <end position="471"/>
    </location>
</feature>
<sequence length="911" mass="100726">MFESFFYKVGRYVKKNKKKVLVFWIILFLLMAYPATLIFSDTSYNLTNSLVTKNSQSSKANDILSAQFNGSSSDPSIIIVSNNTPIDNLTISRDMMAFQHSMDSYLKSINVGYNSTTSIFTVENKTLMGYSNSTYKLENGTSGLIEYTLLLKEQGYNESYAITNITRTSPEHSTFDDLLGELNLTHGNGVPDFVSYVYNDISAPNNYTGIENYVVSLVNSSQIYLINNAKPLANPLIQINTPYYSNYLYSLYNNSGKKYSAFVSNIINNTTYNKFPVLPSSYGSSSLMNQKNSTLIMIFSYKTNITAAQQSHINSIEKTYSSKISSSSFYLAGSTVANNQLATESLHGMIVALIIGIIVSIIIVGLFFRSPVTAFLPFLIFVFSAVISAGINGLLYKYIFHTTISFITPTLLLILILGIASDYSVYILSRFRSELRAKNKDAIPESAKWAGHAVFTSGTTVALSYIILWISNIPIFSDAGLTNAIAAVVTIIIANTLLIAILAQWGKKTYWPAKIKENQKLPFEKSMEKVAHVALNNRKKIIVIFVIVALGALFLYSTTPTNMDVFELIPASSGVQATSVINSSLGYDLFDPAYVMVNFTSPIMTVNNTTGAITFNSTEYNQTLAMEDKLAASPYVHSISGPGYPYEKKVNYTDLVSSLVYSSQYLNQTATYIGHNHKSVEIVVYLSNVAWSNPSTNYVNKMPSIVNGSGNYTAYVGGTTEYLNNAYSFTSHSFNNMVPLLGITIFIILLIQLASALTPVRLILMVMAAVMLALSLTYIIFYYLLHLPVIIFLPLFVFITLLAVGLDYDIFMITKVQENISKGMNTAEAVKDSIVENGGVIITLGLLLFATFGALYFSGLGIIEEIGVGLALGVLIDTFVSWMFFVPAIMTVMDKYNWWPSRIGKDLPKEK</sequence>
<feature type="transmembrane region" description="Helical" evidence="7">
    <location>
        <begin position="346"/>
        <end position="368"/>
    </location>
</feature>
<protein>
    <submittedName>
        <fullName evidence="9">MMPL family protein</fullName>
    </submittedName>
    <submittedName>
        <fullName evidence="10">MMPL family transporter</fullName>
    </submittedName>
</protein>
<dbReference type="GO" id="GO:0005886">
    <property type="term" value="C:plasma membrane"/>
    <property type="evidence" value="ECO:0007669"/>
    <property type="project" value="UniProtKB-SubCell"/>
</dbReference>
<evidence type="ECO:0000256" key="3">
    <source>
        <dbReference type="ARBA" id="ARBA00022475"/>
    </source>
</evidence>
<reference evidence="9 11" key="1">
    <citation type="submission" date="2011-10" db="EMBL/GenBank/DDBJ databases">
        <title>Metabolic and evolutionary patterns in the extreme acidophile Ferroplasma acidiphilum.</title>
        <authorList>
            <person name="Golyshina O.V."/>
            <person name="Kozyavkin S.A."/>
            <person name="Tatusov R.L."/>
            <person name="Slesarev A.I."/>
            <person name="Golyshin P.N."/>
        </authorList>
    </citation>
    <scope>NUCLEOTIDE SEQUENCE [LARGE SCALE GENOMIC DNA]</scope>
    <source>
        <strain evidence="9">Berkeley</strain>
        <strain evidence="11">Y</strain>
    </source>
</reference>
<dbReference type="Proteomes" id="UP000546917">
    <property type="component" value="Unassembled WGS sequence"/>
</dbReference>
<accession>A0A1V0N2H1</accession>
<keyword evidence="11" id="KW-1185">Reference proteome</keyword>
<evidence type="ECO:0000313" key="12">
    <source>
        <dbReference type="Proteomes" id="UP000546917"/>
    </source>
</evidence>
<dbReference type="InterPro" id="IPR004869">
    <property type="entry name" value="MMPL_dom"/>
</dbReference>
<comment type="subcellular location">
    <subcellularLocation>
        <location evidence="1">Cell membrane</location>
        <topology evidence="1">Multi-pass membrane protein</topology>
    </subcellularLocation>
</comment>
<feature type="domain" description="SSD" evidence="8">
    <location>
        <begin position="763"/>
        <end position="891"/>
    </location>
</feature>
<dbReference type="PANTHER" id="PTHR33406">
    <property type="entry name" value="MEMBRANE PROTEIN MJ1562-RELATED"/>
    <property type="match status" value="1"/>
</dbReference>
<evidence type="ECO:0000256" key="4">
    <source>
        <dbReference type="ARBA" id="ARBA00022692"/>
    </source>
</evidence>
<keyword evidence="5 7" id="KW-1133">Transmembrane helix</keyword>
<dbReference type="EMBL" id="CP015363">
    <property type="protein sequence ID" value="ARD84323.1"/>
    <property type="molecule type" value="Genomic_DNA"/>
</dbReference>
<feature type="transmembrane region" description="Helical" evidence="7">
    <location>
        <begin position="869"/>
        <end position="892"/>
    </location>
</feature>
<dbReference type="STRING" id="74969.FAD_0404"/>
<dbReference type="KEGG" id="fai:FAD_0404"/>
<dbReference type="EMBL" id="JABGBP010000171">
    <property type="protein sequence ID" value="NOL60202.1"/>
    <property type="molecule type" value="Genomic_DNA"/>
</dbReference>
<feature type="transmembrane region" description="Helical" evidence="7">
    <location>
        <begin position="834"/>
        <end position="857"/>
    </location>
</feature>
<feature type="transmembrane region" description="Helical" evidence="7">
    <location>
        <begin position="762"/>
        <end position="785"/>
    </location>
</feature>
<evidence type="ECO:0000313" key="10">
    <source>
        <dbReference type="EMBL" id="NOL60202.1"/>
    </source>
</evidence>
<evidence type="ECO:0000313" key="11">
    <source>
        <dbReference type="Proteomes" id="UP000192050"/>
    </source>
</evidence>
<organism evidence="9 11">
    <name type="scientific">Ferroplasma acidiphilum</name>
    <dbReference type="NCBI Taxonomy" id="74969"/>
    <lineage>
        <taxon>Archaea</taxon>
        <taxon>Methanobacteriati</taxon>
        <taxon>Thermoplasmatota</taxon>
        <taxon>Thermoplasmata</taxon>
        <taxon>Thermoplasmatales</taxon>
        <taxon>Ferroplasmaceae</taxon>
        <taxon>Ferroplasma</taxon>
    </lineage>
</organism>
<reference evidence="10 12" key="2">
    <citation type="submission" date="2020-05" db="EMBL/GenBank/DDBJ databases">
        <authorList>
            <person name="Zhang R."/>
        </authorList>
    </citation>
    <scope>NUCLEOTIDE SEQUENCE [LARGE SCALE GENOMIC DNA]</scope>
    <source>
        <strain evidence="10 12">DSM 28986</strain>
    </source>
</reference>